<dbReference type="SUPFAM" id="SSF89028">
    <property type="entry name" value="Cobalamin adenosyltransferase-like"/>
    <property type="match status" value="1"/>
</dbReference>
<evidence type="ECO:0000256" key="4">
    <source>
        <dbReference type="ARBA" id="ARBA00012454"/>
    </source>
</evidence>
<dbReference type="FunFam" id="1.20.1200.10:FF:000001">
    <property type="entry name" value="Cob(I)yrinic acid a,c-diamide adenosyltransferase"/>
    <property type="match status" value="1"/>
</dbReference>
<comment type="caution">
    <text evidence="18">The sequence shown here is derived from an EMBL/GenBank/DDBJ whole genome shotgun (WGS) entry which is preliminary data.</text>
</comment>
<dbReference type="InterPro" id="IPR029499">
    <property type="entry name" value="PduO-typ"/>
</dbReference>
<keyword evidence="9 15" id="KW-0067">ATP-binding</keyword>
<evidence type="ECO:0000256" key="1">
    <source>
        <dbReference type="ARBA" id="ARBA00005121"/>
    </source>
</evidence>
<reference evidence="18 19" key="1">
    <citation type="submission" date="2020-04" db="EMBL/GenBank/DDBJ databases">
        <authorList>
            <person name="Zhang R."/>
            <person name="Schippers A."/>
        </authorList>
    </citation>
    <scope>NUCLEOTIDE SEQUENCE [LARGE SCALE GENOMIC DNA]</scope>
    <source>
        <strain evidence="18 19">DSM 109850</strain>
    </source>
</reference>
<keyword evidence="19" id="KW-1185">Reference proteome</keyword>
<comment type="pathway">
    <text evidence="1 15">Cofactor biosynthesis; adenosylcobalamin biosynthesis; adenosylcobalamin from cob(II)yrinate a,c-diamide: step 2/7.</text>
</comment>
<evidence type="ECO:0000256" key="14">
    <source>
        <dbReference type="ARBA" id="ARBA00048692"/>
    </source>
</evidence>
<proteinExistence type="inferred from homology"/>
<evidence type="ECO:0000256" key="11">
    <source>
        <dbReference type="ARBA" id="ARBA00033334"/>
    </source>
</evidence>
<evidence type="ECO:0000256" key="8">
    <source>
        <dbReference type="ARBA" id="ARBA00022741"/>
    </source>
</evidence>
<keyword evidence="6 15" id="KW-0169">Cobalamin biosynthesis</keyword>
<evidence type="ECO:0000256" key="2">
    <source>
        <dbReference type="ARBA" id="ARBA00007487"/>
    </source>
</evidence>
<evidence type="ECO:0000256" key="9">
    <source>
        <dbReference type="ARBA" id="ARBA00022840"/>
    </source>
</evidence>
<comment type="catalytic activity">
    <reaction evidence="14 15">
        <text>2 cob(II)alamin + reduced [electron-transfer flavoprotein] + 2 ATP = 2 adenosylcob(III)alamin + 2 triphosphate + oxidized [electron-transfer flavoprotein] + 3 H(+)</text>
        <dbReference type="Rhea" id="RHEA:28671"/>
        <dbReference type="Rhea" id="RHEA-COMP:10685"/>
        <dbReference type="Rhea" id="RHEA-COMP:10686"/>
        <dbReference type="ChEBI" id="CHEBI:15378"/>
        <dbReference type="ChEBI" id="CHEBI:16304"/>
        <dbReference type="ChEBI" id="CHEBI:18036"/>
        <dbReference type="ChEBI" id="CHEBI:18408"/>
        <dbReference type="ChEBI" id="CHEBI:30616"/>
        <dbReference type="ChEBI" id="CHEBI:57692"/>
        <dbReference type="ChEBI" id="CHEBI:58307"/>
        <dbReference type="EC" id="2.5.1.17"/>
    </reaction>
</comment>
<feature type="domain" description="Cobalamin adenosyltransferase-like" evidence="17">
    <location>
        <begin position="3"/>
        <end position="167"/>
    </location>
</feature>
<dbReference type="GO" id="GO:0005524">
    <property type="term" value="F:ATP binding"/>
    <property type="evidence" value="ECO:0007669"/>
    <property type="project" value="UniProtKB-UniRule"/>
</dbReference>
<comment type="catalytic activity">
    <reaction evidence="13 15">
        <text>2 cob(II)yrinate a,c diamide + reduced [electron-transfer flavoprotein] + 2 ATP = 2 adenosylcob(III)yrinate a,c-diamide + 2 triphosphate + oxidized [electron-transfer flavoprotein] + 3 H(+)</text>
        <dbReference type="Rhea" id="RHEA:11528"/>
        <dbReference type="Rhea" id="RHEA-COMP:10685"/>
        <dbReference type="Rhea" id="RHEA-COMP:10686"/>
        <dbReference type="ChEBI" id="CHEBI:15378"/>
        <dbReference type="ChEBI" id="CHEBI:18036"/>
        <dbReference type="ChEBI" id="CHEBI:30616"/>
        <dbReference type="ChEBI" id="CHEBI:57692"/>
        <dbReference type="ChEBI" id="CHEBI:58307"/>
        <dbReference type="ChEBI" id="CHEBI:58503"/>
        <dbReference type="ChEBI" id="CHEBI:58537"/>
        <dbReference type="EC" id="2.5.1.17"/>
    </reaction>
</comment>
<name>A0A7Y0Q2Y6_9FIRM</name>
<dbReference type="Gene3D" id="1.20.1200.10">
    <property type="entry name" value="Cobalamin adenosyltransferase-like"/>
    <property type="match status" value="1"/>
</dbReference>
<keyword evidence="8 15" id="KW-0547">Nucleotide-binding</keyword>
<accession>A0A7Y0Q2Y6</accession>
<evidence type="ECO:0000256" key="3">
    <source>
        <dbReference type="ARBA" id="ARBA00011233"/>
    </source>
</evidence>
<evidence type="ECO:0000256" key="13">
    <source>
        <dbReference type="ARBA" id="ARBA00048555"/>
    </source>
</evidence>
<protein>
    <recommendedName>
        <fullName evidence="5 15">Corrinoid adenosyltransferase</fullName>
        <ecNumber evidence="4 15">2.5.1.17</ecNumber>
    </recommendedName>
    <alternativeName>
        <fullName evidence="10 15">Cob(II)alamin adenosyltransferase</fullName>
    </alternativeName>
    <alternativeName>
        <fullName evidence="12 15">Cob(II)yrinic acid a,c-diamide adenosyltransferase</fullName>
    </alternativeName>
    <alternativeName>
        <fullName evidence="11 15">Cobinamide/cobalamin adenosyltransferase</fullName>
    </alternativeName>
</protein>
<dbReference type="Proteomes" id="UP000533476">
    <property type="component" value="Unassembled WGS sequence"/>
</dbReference>
<evidence type="ECO:0000256" key="6">
    <source>
        <dbReference type="ARBA" id="ARBA00022573"/>
    </source>
</evidence>
<organism evidence="18 19">
    <name type="scientific">Sulfobacillus harzensis</name>
    <dbReference type="NCBI Taxonomy" id="2729629"/>
    <lineage>
        <taxon>Bacteria</taxon>
        <taxon>Bacillati</taxon>
        <taxon>Bacillota</taxon>
        <taxon>Clostridia</taxon>
        <taxon>Eubacteriales</taxon>
        <taxon>Clostridiales Family XVII. Incertae Sedis</taxon>
        <taxon>Sulfobacillus</taxon>
    </lineage>
</organism>
<evidence type="ECO:0000256" key="7">
    <source>
        <dbReference type="ARBA" id="ARBA00022679"/>
    </source>
</evidence>
<evidence type="ECO:0000256" key="16">
    <source>
        <dbReference type="SAM" id="MobiDB-lite"/>
    </source>
</evidence>
<comment type="similarity">
    <text evidence="2 15">Belongs to the Cob(I)alamin adenosyltransferase family.</text>
</comment>
<evidence type="ECO:0000313" key="18">
    <source>
        <dbReference type="EMBL" id="NMP22850.1"/>
    </source>
</evidence>
<dbReference type="GO" id="GO:0008817">
    <property type="term" value="F:corrinoid adenosyltransferase activity"/>
    <property type="evidence" value="ECO:0007669"/>
    <property type="project" value="UniProtKB-UniRule"/>
</dbReference>
<dbReference type="NCBIfam" id="TIGR00636">
    <property type="entry name" value="PduO_Nterm"/>
    <property type="match status" value="1"/>
</dbReference>
<evidence type="ECO:0000256" key="15">
    <source>
        <dbReference type="RuleBase" id="RU366026"/>
    </source>
</evidence>
<dbReference type="AlphaFoldDB" id="A0A7Y0Q2Y6"/>
<comment type="subunit">
    <text evidence="3">Homotrimer.</text>
</comment>
<dbReference type="RefSeq" id="WP_169099562.1">
    <property type="nucleotide sequence ID" value="NZ_JABBVZ010000032.1"/>
</dbReference>
<feature type="region of interest" description="Disordered" evidence="16">
    <location>
        <begin position="1"/>
        <end position="23"/>
    </location>
</feature>
<dbReference type="GO" id="GO:0009236">
    <property type="term" value="P:cobalamin biosynthetic process"/>
    <property type="evidence" value="ECO:0007669"/>
    <property type="project" value="UniProtKB-UniRule"/>
</dbReference>
<evidence type="ECO:0000256" key="10">
    <source>
        <dbReference type="ARBA" id="ARBA00031529"/>
    </source>
</evidence>
<evidence type="ECO:0000259" key="17">
    <source>
        <dbReference type="Pfam" id="PF01923"/>
    </source>
</evidence>
<evidence type="ECO:0000256" key="5">
    <source>
        <dbReference type="ARBA" id="ARBA00020963"/>
    </source>
</evidence>
<keyword evidence="7 15" id="KW-0808">Transferase</keyword>
<gene>
    <name evidence="18" type="ORF">HIJ39_10870</name>
</gene>
<dbReference type="EMBL" id="JABBVZ010000032">
    <property type="protein sequence ID" value="NMP22850.1"/>
    <property type="molecule type" value="Genomic_DNA"/>
</dbReference>
<dbReference type="InterPro" id="IPR016030">
    <property type="entry name" value="CblAdoTrfase-like"/>
</dbReference>
<dbReference type="PANTHER" id="PTHR12213:SF0">
    <property type="entry name" value="CORRINOID ADENOSYLTRANSFERASE MMAB"/>
    <property type="match status" value="1"/>
</dbReference>
<dbReference type="PANTHER" id="PTHR12213">
    <property type="entry name" value="CORRINOID ADENOSYLTRANSFERASE"/>
    <property type="match status" value="1"/>
</dbReference>
<dbReference type="InterPro" id="IPR036451">
    <property type="entry name" value="CblAdoTrfase-like_sf"/>
</dbReference>
<dbReference type="UniPathway" id="UPA00148">
    <property type="reaction ID" value="UER00233"/>
</dbReference>
<dbReference type="EC" id="2.5.1.17" evidence="4 15"/>
<evidence type="ECO:0000256" key="12">
    <source>
        <dbReference type="ARBA" id="ARBA00033354"/>
    </source>
</evidence>
<dbReference type="Pfam" id="PF01923">
    <property type="entry name" value="Cob_adeno_trans"/>
    <property type="match status" value="1"/>
</dbReference>
<sequence>MKIYTKMGDSGETSLWGKAGEKRSPKDASRVEAYGAVDEVNSAIGLARALGVDSRLDTMLLAIQHRLFALGADLSNINEDRVNRITDDDVARLEAWIDQLDQALPPLKAFILPGGSRQAAQLHMARTIARRAERRLVTFVREDATYGVHLKFLNRLSDFLFQAARTANLAAGQADVLAEF</sequence>
<evidence type="ECO:0000313" key="19">
    <source>
        <dbReference type="Proteomes" id="UP000533476"/>
    </source>
</evidence>